<dbReference type="InterPro" id="IPR001647">
    <property type="entry name" value="HTH_TetR"/>
</dbReference>
<dbReference type="Pfam" id="PF00440">
    <property type="entry name" value="TetR_N"/>
    <property type="match status" value="1"/>
</dbReference>
<dbReference type="InterPro" id="IPR050109">
    <property type="entry name" value="HTH-type_TetR-like_transc_reg"/>
</dbReference>
<evidence type="ECO:0000313" key="5">
    <source>
        <dbReference type="EMBL" id="ULN41747.1"/>
    </source>
</evidence>
<dbReference type="RefSeq" id="WP_240178261.1">
    <property type="nucleotide sequence ID" value="NZ_CP092362.2"/>
</dbReference>
<dbReference type="SUPFAM" id="SSF46689">
    <property type="entry name" value="Homeodomain-like"/>
    <property type="match status" value="1"/>
</dbReference>
<gene>
    <name evidence="5" type="ORF">MI149_00940</name>
</gene>
<evidence type="ECO:0000256" key="2">
    <source>
        <dbReference type="ARBA" id="ARBA00023125"/>
    </source>
</evidence>
<feature type="domain" description="HTH tetR-type" evidence="4">
    <location>
        <begin position="19"/>
        <end position="66"/>
    </location>
</feature>
<evidence type="ECO:0000313" key="6">
    <source>
        <dbReference type="Proteomes" id="UP001055337"/>
    </source>
</evidence>
<dbReference type="EMBL" id="CP092362">
    <property type="protein sequence ID" value="ULN41747.1"/>
    <property type="molecule type" value="Genomic_DNA"/>
</dbReference>
<accession>A0ABY3TS12</accession>
<keyword evidence="3" id="KW-0804">Transcription</keyword>
<evidence type="ECO:0000256" key="3">
    <source>
        <dbReference type="ARBA" id="ARBA00023163"/>
    </source>
</evidence>
<dbReference type="Gene3D" id="1.10.357.10">
    <property type="entry name" value="Tetracycline Repressor, domain 2"/>
    <property type="match status" value="1"/>
</dbReference>
<reference evidence="5" key="1">
    <citation type="submission" date="2022-08" db="EMBL/GenBank/DDBJ databases">
        <title>Whole genome sequencing of non-tuberculosis mycobacteria type-strains.</title>
        <authorList>
            <person name="Igarashi Y."/>
            <person name="Osugi A."/>
            <person name="Mitarai S."/>
        </authorList>
    </citation>
    <scope>NUCLEOTIDE SEQUENCE</scope>
    <source>
        <strain evidence="5">JCM 16369</strain>
    </source>
</reference>
<keyword evidence="2" id="KW-0238">DNA-binding</keyword>
<keyword evidence="6" id="KW-1185">Reference proteome</keyword>
<protein>
    <submittedName>
        <fullName evidence="5">TetR/AcrR family transcriptional regulator</fullName>
    </submittedName>
</protein>
<evidence type="ECO:0000256" key="1">
    <source>
        <dbReference type="ARBA" id="ARBA00023015"/>
    </source>
</evidence>
<organism evidence="5 6">
    <name type="scientific">Mycolicibacterium crocinum</name>
    <dbReference type="NCBI Taxonomy" id="388459"/>
    <lineage>
        <taxon>Bacteria</taxon>
        <taxon>Bacillati</taxon>
        <taxon>Actinomycetota</taxon>
        <taxon>Actinomycetes</taxon>
        <taxon>Mycobacteriales</taxon>
        <taxon>Mycobacteriaceae</taxon>
        <taxon>Mycolicibacterium</taxon>
    </lineage>
</organism>
<name>A0ABY3TS12_9MYCO</name>
<sequence length="237" mass="25637">MSSVKDVRTDRSTITRDALLVAAERLFAENGLHAVSNRQISDAAGQGNNAAACYHFGSRADLLRAIEVRHHVAIDAIRRRKLADLPPNPQLRDWIGVLVYPLTEHLHTLGATSTYARFAAQVMADPACRESVGSDAMTSDRMLKTVRGINRCLPSRPKRVRVIRWTMARNLLMHTCAEIEGEQVNGGSSASSSWLVVGEELVDALVGLWSAPDEAPRAAQVRASSARSGSTATLAGS</sequence>
<dbReference type="PANTHER" id="PTHR30055:SF234">
    <property type="entry name" value="HTH-TYPE TRANSCRIPTIONAL REGULATOR BETI"/>
    <property type="match status" value="1"/>
</dbReference>
<dbReference type="PANTHER" id="PTHR30055">
    <property type="entry name" value="HTH-TYPE TRANSCRIPTIONAL REGULATOR RUTR"/>
    <property type="match status" value="1"/>
</dbReference>
<dbReference type="Proteomes" id="UP001055337">
    <property type="component" value="Chromosome"/>
</dbReference>
<evidence type="ECO:0000259" key="4">
    <source>
        <dbReference type="Pfam" id="PF00440"/>
    </source>
</evidence>
<proteinExistence type="predicted"/>
<dbReference type="InterPro" id="IPR009057">
    <property type="entry name" value="Homeodomain-like_sf"/>
</dbReference>
<keyword evidence="1" id="KW-0805">Transcription regulation</keyword>